<evidence type="ECO:0000256" key="4">
    <source>
        <dbReference type="ARBA" id="ARBA00022461"/>
    </source>
</evidence>
<keyword evidence="3 13" id="KW-0813">Transport</keyword>
<dbReference type="GO" id="GO:0005886">
    <property type="term" value="C:plasma membrane"/>
    <property type="evidence" value="ECO:0007669"/>
    <property type="project" value="TreeGrafter"/>
</dbReference>
<keyword evidence="12 13" id="KW-0407">Ion channel</keyword>
<evidence type="ECO:0000256" key="13">
    <source>
        <dbReference type="RuleBase" id="RU000679"/>
    </source>
</evidence>
<keyword evidence="5 13" id="KW-0812">Transmembrane</keyword>
<evidence type="ECO:0000256" key="5">
    <source>
        <dbReference type="ARBA" id="ARBA00022692"/>
    </source>
</evidence>
<evidence type="ECO:0000256" key="9">
    <source>
        <dbReference type="ARBA" id="ARBA00023136"/>
    </source>
</evidence>
<dbReference type="AlphaFoldDB" id="A0AA36CID1"/>
<evidence type="ECO:0000256" key="11">
    <source>
        <dbReference type="ARBA" id="ARBA00023201"/>
    </source>
</evidence>
<sequence length="156" mass="18191">MNGRAANSSGMSIPEVDRQLTESCVAQLDNALEELHNSFEAGFLEFSKTFDEAFSKHFRLYREKFLFNEEFKKQNMAIVNIYIRSNTIEKWTQKWQYTFWSLACDVGGALGLFIGVSVASLLEIFYVLYQHLHNRKMRKQCETRIAALEMKNGRKE</sequence>
<feature type="non-terminal residue" evidence="15">
    <location>
        <position position="1"/>
    </location>
</feature>
<dbReference type="InterPro" id="IPR001873">
    <property type="entry name" value="ENaC"/>
</dbReference>
<keyword evidence="7" id="KW-0915">Sodium</keyword>
<dbReference type="PANTHER" id="PTHR11690">
    <property type="entry name" value="AMILORIDE-SENSITIVE SODIUM CHANNEL-RELATED"/>
    <property type="match status" value="1"/>
</dbReference>
<evidence type="ECO:0000256" key="1">
    <source>
        <dbReference type="ARBA" id="ARBA00004141"/>
    </source>
</evidence>
<keyword evidence="9 14" id="KW-0472">Membrane</keyword>
<evidence type="ECO:0000313" key="15">
    <source>
        <dbReference type="EMBL" id="CAJ0569632.1"/>
    </source>
</evidence>
<proteinExistence type="inferred from homology"/>
<protein>
    <submittedName>
        <fullName evidence="15">Uncharacterized protein</fullName>
    </submittedName>
</protein>
<dbReference type="Gene3D" id="1.10.287.770">
    <property type="entry name" value="YojJ-like"/>
    <property type="match status" value="1"/>
</dbReference>
<dbReference type="Proteomes" id="UP001177023">
    <property type="component" value="Unassembled WGS sequence"/>
</dbReference>
<feature type="transmembrane region" description="Helical" evidence="14">
    <location>
        <begin position="109"/>
        <end position="129"/>
    </location>
</feature>
<organism evidence="15 16">
    <name type="scientific">Mesorhabditis spiculigera</name>
    <dbReference type="NCBI Taxonomy" id="96644"/>
    <lineage>
        <taxon>Eukaryota</taxon>
        <taxon>Metazoa</taxon>
        <taxon>Ecdysozoa</taxon>
        <taxon>Nematoda</taxon>
        <taxon>Chromadorea</taxon>
        <taxon>Rhabditida</taxon>
        <taxon>Rhabditina</taxon>
        <taxon>Rhabditomorpha</taxon>
        <taxon>Rhabditoidea</taxon>
        <taxon>Rhabditidae</taxon>
        <taxon>Mesorhabditinae</taxon>
        <taxon>Mesorhabditis</taxon>
    </lineage>
</organism>
<dbReference type="EMBL" id="CATQJA010002087">
    <property type="protein sequence ID" value="CAJ0569632.1"/>
    <property type="molecule type" value="Genomic_DNA"/>
</dbReference>
<evidence type="ECO:0000256" key="10">
    <source>
        <dbReference type="ARBA" id="ARBA00023180"/>
    </source>
</evidence>
<evidence type="ECO:0000256" key="2">
    <source>
        <dbReference type="ARBA" id="ARBA00007193"/>
    </source>
</evidence>
<accession>A0AA36CID1</accession>
<reference evidence="15" key="1">
    <citation type="submission" date="2023-06" db="EMBL/GenBank/DDBJ databases">
        <authorList>
            <person name="Delattre M."/>
        </authorList>
    </citation>
    <scope>NUCLEOTIDE SEQUENCE</scope>
    <source>
        <strain evidence="15">AF72</strain>
    </source>
</reference>
<evidence type="ECO:0000256" key="8">
    <source>
        <dbReference type="ARBA" id="ARBA00023065"/>
    </source>
</evidence>
<keyword evidence="10" id="KW-0325">Glycoprotein</keyword>
<keyword evidence="11 13" id="KW-0739">Sodium transport</keyword>
<evidence type="ECO:0000256" key="14">
    <source>
        <dbReference type="SAM" id="Phobius"/>
    </source>
</evidence>
<keyword evidence="4 13" id="KW-0894">Sodium channel</keyword>
<evidence type="ECO:0000256" key="6">
    <source>
        <dbReference type="ARBA" id="ARBA00022989"/>
    </source>
</evidence>
<dbReference type="Pfam" id="PF00858">
    <property type="entry name" value="ASC"/>
    <property type="match status" value="1"/>
</dbReference>
<comment type="similarity">
    <text evidence="2 13">Belongs to the amiloride-sensitive sodium channel (TC 1.A.6) family.</text>
</comment>
<comment type="caution">
    <text evidence="15">The sequence shown here is derived from an EMBL/GenBank/DDBJ whole genome shotgun (WGS) entry which is preliminary data.</text>
</comment>
<keyword evidence="16" id="KW-1185">Reference proteome</keyword>
<gene>
    <name evidence="15" type="ORF">MSPICULIGERA_LOCUS8102</name>
</gene>
<dbReference type="GO" id="GO:0015280">
    <property type="term" value="F:ligand-gated sodium channel activity"/>
    <property type="evidence" value="ECO:0007669"/>
    <property type="project" value="TreeGrafter"/>
</dbReference>
<evidence type="ECO:0000256" key="7">
    <source>
        <dbReference type="ARBA" id="ARBA00023053"/>
    </source>
</evidence>
<evidence type="ECO:0000313" key="16">
    <source>
        <dbReference type="Proteomes" id="UP001177023"/>
    </source>
</evidence>
<evidence type="ECO:0000256" key="12">
    <source>
        <dbReference type="ARBA" id="ARBA00023303"/>
    </source>
</evidence>
<keyword evidence="6 14" id="KW-1133">Transmembrane helix</keyword>
<comment type="subcellular location">
    <subcellularLocation>
        <location evidence="1">Membrane</location>
        <topology evidence="1">Multi-pass membrane protein</topology>
    </subcellularLocation>
</comment>
<name>A0AA36CID1_9BILA</name>
<evidence type="ECO:0000256" key="3">
    <source>
        <dbReference type="ARBA" id="ARBA00022448"/>
    </source>
</evidence>
<keyword evidence="8 13" id="KW-0406">Ion transport</keyword>